<dbReference type="GO" id="GO:0005789">
    <property type="term" value="C:endoplasmic reticulum membrane"/>
    <property type="evidence" value="ECO:0007669"/>
    <property type="project" value="UniProtKB-SubCell"/>
</dbReference>
<accession>A0A8X7XDG2</accession>
<keyword evidence="7" id="KW-0631">Potassium channel</keyword>
<comment type="similarity">
    <text evidence="2">Belongs to the TMEM38 family.</text>
</comment>
<evidence type="ECO:0000256" key="8">
    <source>
        <dbReference type="ARBA" id="ARBA00022958"/>
    </source>
</evidence>
<evidence type="ECO:0000256" key="9">
    <source>
        <dbReference type="ARBA" id="ARBA00022989"/>
    </source>
</evidence>
<feature type="non-terminal residue" evidence="17">
    <location>
        <position position="1"/>
    </location>
</feature>
<evidence type="ECO:0000256" key="13">
    <source>
        <dbReference type="ARBA" id="ARBA00034430"/>
    </source>
</evidence>
<dbReference type="InterPro" id="IPR007866">
    <property type="entry name" value="TRIC_channel"/>
</dbReference>
<keyword evidence="12" id="KW-0407">Ion channel</keyword>
<keyword evidence="18" id="KW-1185">Reference proteome</keyword>
<evidence type="ECO:0000256" key="12">
    <source>
        <dbReference type="ARBA" id="ARBA00023303"/>
    </source>
</evidence>
<evidence type="ECO:0000256" key="10">
    <source>
        <dbReference type="ARBA" id="ARBA00023065"/>
    </source>
</evidence>
<evidence type="ECO:0000256" key="2">
    <source>
        <dbReference type="ARBA" id="ARBA00005766"/>
    </source>
</evidence>
<feature type="transmembrane region" description="Helical" evidence="16">
    <location>
        <begin position="86"/>
        <end position="106"/>
    </location>
</feature>
<name>A0A8X7XDG2_POLSE</name>
<keyword evidence="5 16" id="KW-0812">Transmembrane</keyword>
<evidence type="ECO:0000256" key="5">
    <source>
        <dbReference type="ARBA" id="ARBA00022692"/>
    </source>
</evidence>
<keyword evidence="10" id="KW-0406">Ion transport</keyword>
<sequence>MELLSAMHLDELSLRFSQINMYPLFDIAHYIISVLALKEQAGTADVAQRSPLACWFSAMIYCFGGAMLSSLLLAEPLIAPLSNNTNIFLASFIWYIVFYCPGDLAYKCFTFLPLRLVLASMKEVTRTWKVVGGVTQGQKYYKDGWLAIIAVGWSRGNGSVLKISADSRLLFNH</sequence>
<keyword evidence="9 16" id="KW-1133">Transmembrane helix</keyword>
<comment type="subunit">
    <text evidence="15">Homotrimer; conformation seems to be controled by binding to diacylglycerol (DAG).</text>
</comment>
<protein>
    <submittedName>
        <fullName evidence="17">T38BA protein</fullName>
    </submittedName>
</protein>
<keyword evidence="11 16" id="KW-0472">Membrane</keyword>
<evidence type="ECO:0000256" key="11">
    <source>
        <dbReference type="ARBA" id="ARBA00023136"/>
    </source>
</evidence>
<dbReference type="Pfam" id="PF05197">
    <property type="entry name" value="TRIC"/>
    <property type="match status" value="1"/>
</dbReference>
<evidence type="ECO:0000313" key="18">
    <source>
        <dbReference type="Proteomes" id="UP000886611"/>
    </source>
</evidence>
<feature type="non-terminal residue" evidence="17">
    <location>
        <position position="173"/>
    </location>
</feature>
<evidence type="ECO:0000256" key="1">
    <source>
        <dbReference type="ARBA" id="ARBA00004477"/>
    </source>
</evidence>
<comment type="catalytic activity">
    <reaction evidence="13">
        <text>K(+)(in) = K(+)(out)</text>
        <dbReference type="Rhea" id="RHEA:29463"/>
        <dbReference type="ChEBI" id="CHEBI:29103"/>
    </reaction>
</comment>
<evidence type="ECO:0000256" key="7">
    <source>
        <dbReference type="ARBA" id="ARBA00022826"/>
    </source>
</evidence>
<evidence type="ECO:0000256" key="16">
    <source>
        <dbReference type="SAM" id="Phobius"/>
    </source>
</evidence>
<comment type="function">
    <text evidence="14">Intracellular monovalent cation channel required for maintenance of rapid intracellular calcium release. Acts as a potassium counter-ion channel that functions in synchronization with calcium release from intracellular stores. Activated by increased cytosolic Ca(2+) levels.</text>
</comment>
<keyword evidence="6" id="KW-0256">Endoplasmic reticulum</keyword>
<comment type="subcellular location">
    <subcellularLocation>
        <location evidence="1">Endoplasmic reticulum membrane</location>
        <topology evidence="1">Multi-pass membrane protein</topology>
    </subcellularLocation>
</comment>
<reference evidence="17 18" key="1">
    <citation type="journal article" date="2021" name="Cell">
        <title>Tracing the genetic footprints of vertebrate landing in non-teleost ray-finned fishes.</title>
        <authorList>
            <person name="Bi X."/>
            <person name="Wang K."/>
            <person name="Yang L."/>
            <person name="Pan H."/>
            <person name="Jiang H."/>
            <person name="Wei Q."/>
            <person name="Fang M."/>
            <person name="Yu H."/>
            <person name="Zhu C."/>
            <person name="Cai Y."/>
            <person name="He Y."/>
            <person name="Gan X."/>
            <person name="Zeng H."/>
            <person name="Yu D."/>
            <person name="Zhu Y."/>
            <person name="Jiang H."/>
            <person name="Qiu Q."/>
            <person name="Yang H."/>
            <person name="Zhang Y.E."/>
            <person name="Wang W."/>
            <person name="Zhu M."/>
            <person name="He S."/>
            <person name="Zhang G."/>
        </authorList>
    </citation>
    <scope>NUCLEOTIDE SEQUENCE [LARGE SCALE GENOMIC DNA]</scope>
    <source>
        <strain evidence="17">Bchr_013</strain>
    </source>
</reference>
<dbReference type="EMBL" id="JAATIS010001241">
    <property type="protein sequence ID" value="KAG2466683.1"/>
    <property type="molecule type" value="Genomic_DNA"/>
</dbReference>
<keyword evidence="3" id="KW-0813">Transport</keyword>
<dbReference type="GO" id="GO:0042802">
    <property type="term" value="F:identical protein binding"/>
    <property type="evidence" value="ECO:0007669"/>
    <property type="project" value="InterPro"/>
</dbReference>
<feature type="transmembrane region" description="Helical" evidence="16">
    <location>
        <begin position="52"/>
        <end position="74"/>
    </location>
</feature>
<comment type="caution">
    <text evidence="17">The sequence shown here is derived from an EMBL/GenBank/DDBJ whole genome shotgun (WGS) entry which is preliminary data.</text>
</comment>
<dbReference type="PANTHER" id="PTHR12454:SF5">
    <property type="entry name" value="TRIMERIC INTRACELLULAR CATION CHANNEL TYPE B"/>
    <property type="match status" value="1"/>
</dbReference>
<dbReference type="AlphaFoldDB" id="A0A8X7XDG2"/>
<evidence type="ECO:0000313" key="17">
    <source>
        <dbReference type="EMBL" id="KAG2466683.1"/>
    </source>
</evidence>
<evidence type="ECO:0000256" key="4">
    <source>
        <dbReference type="ARBA" id="ARBA00022538"/>
    </source>
</evidence>
<proteinExistence type="inferred from homology"/>
<evidence type="ECO:0000256" key="6">
    <source>
        <dbReference type="ARBA" id="ARBA00022824"/>
    </source>
</evidence>
<keyword evidence="8" id="KW-0630">Potassium</keyword>
<organism evidence="17 18">
    <name type="scientific">Polypterus senegalus</name>
    <name type="common">Senegal bichir</name>
    <dbReference type="NCBI Taxonomy" id="55291"/>
    <lineage>
        <taxon>Eukaryota</taxon>
        <taxon>Metazoa</taxon>
        <taxon>Chordata</taxon>
        <taxon>Craniata</taxon>
        <taxon>Vertebrata</taxon>
        <taxon>Euteleostomi</taxon>
        <taxon>Actinopterygii</taxon>
        <taxon>Polypteriformes</taxon>
        <taxon>Polypteridae</taxon>
        <taxon>Polypterus</taxon>
    </lineage>
</organism>
<keyword evidence="4" id="KW-0633">Potassium transport</keyword>
<evidence type="ECO:0000256" key="15">
    <source>
        <dbReference type="ARBA" id="ARBA00047059"/>
    </source>
</evidence>
<evidence type="ECO:0000256" key="14">
    <source>
        <dbReference type="ARBA" id="ARBA00045968"/>
    </source>
</evidence>
<dbReference type="PANTHER" id="PTHR12454">
    <property type="entry name" value="TRIMERIC INTRACELLULAR CATION CHANNEL"/>
    <property type="match status" value="1"/>
</dbReference>
<dbReference type="GO" id="GO:0005267">
    <property type="term" value="F:potassium channel activity"/>
    <property type="evidence" value="ECO:0007669"/>
    <property type="project" value="UniProtKB-KW"/>
</dbReference>
<dbReference type="Proteomes" id="UP000886611">
    <property type="component" value="Unassembled WGS sequence"/>
</dbReference>
<evidence type="ECO:0000256" key="3">
    <source>
        <dbReference type="ARBA" id="ARBA00022448"/>
    </source>
</evidence>
<gene>
    <name evidence="17" type="primary">Tmem38ba</name>
    <name evidence="17" type="ORF">GTO96_0021013</name>
</gene>